<keyword evidence="1" id="KW-0732">Signal</keyword>
<gene>
    <name evidence="2" type="ORF">PG365_02225</name>
</gene>
<dbReference type="AlphaFoldDB" id="A0AAX3RX50"/>
<feature type="signal peptide" evidence="1">
    <location>
        <begin position="1"/>
        <end position="23"/>
    </location>
</feature>
<feature type="chain" id="PRO_5043724416" evidence="1">
    <location>
        <begin position="24"/>
        <end position="44"/>
    </location>
</feature>
<accession>A0AAX3RX50</accession>
<evidence type="ECO:0000313" key="2">
    <source>
        <dbReference type="EMBL" id="WFC07227.1"/>
    </source>
</evidence>
<proteinExistence type="predicted"/>
<reference evidence="2" key="1">
    <citation type="submission" date="2023-01" db="EMBL/GenBank/DDBJ databases">
        <title>The prevalence of carbapenem-resistant bacteria in aquaculture in China and the genetic diversity of carbapenem-resistant genes.</title>
        <authorList>
            <person name="Wen R."/>
        </authorList>
    </citation>
    <scope>NUCLEOTIDE SEQUENCE</scope>
    <source>
        <strain evidence="2">PVA41-chromosome</strain>
    </source>
</reference>
<sequence>MTRIQLSKALLLSCCFSIPVSFADSDRPLFSVTMSESGVPQNNS</sequence>
<evidence type="ECO:0000313" key="3">
    <source>
        <dbReference type="Proteomes" id="UP001222403"/>
    </source>
</evidence>
<dbReference type="EMBL" id="CP116222">
    <property type="protein sequence ID" value="WFC07227.1"/>
    <property type="molecule type" value="Genomic_DNA"/>
</dbReference>
<organism evidence="2 3">
    <name type="scientific">Providencia vermicola</name>
    <dbReference type="NCBI Taxonomy" id="333965"/>
    <lineage>
        <taxon>Bacteria</taxon>
        <taxon>Pseudomonadati</taxon>
        <taxon>Pseudomonadota</taxon>
        <taxon>Gammaproteobacteria</taxon>
        <taxon>Enterobacterales</taxon>
        <taxon>Morganellaceae</taxon>
        <taxon>Providencia</taxon>
    </lineage>
</organism>
<dbReference type="RefSeq" id="WP_263009864.1">
    <property type="nucleotide sequence ID" value="NZ_CP097327.1"/>
</dbReference>
<evidence type="ECO:0000256" key="1">
    <source>
        <dbReference type="SAM" id="SignalP"/>
    </source>
</evidence>
<dbReference type="Proteomes" id="UP001222403">
    <property type="component" value="Chromosome"/>
</dbReference>
<protein>
    <submittedName>
        <fullName evidence="2">Uncharacterized protein</fullName>
    </submittedName>
</protein>
<name>A0AAX3RX50_9GAMM</name>